<reference evidence="1" key="1">
    <citation type="submission" date="2018-02" db="EMBL/GenBank/DDBJ databases">
        <title>Rhizophora mucronata_Transcriptome.</title>
        <authorList>
            <person name="Meera S.P."/>
            <person name="Sreeshan A."/>
            <person name="Augustine A."/>
        </authorList>
    </citation>
    <scope>NUCLEOTIDE SEQUENCE</scope>
    <source>
        <tissue evidence="1">Leaf</tissue>
    </source>
</reference>
<accession>A0A2P2PXR6</accession>
<sequence length="49" mass="5390">MQSKSNNISRSPPLLPTRLADRNLATLGLLCFFLSAEQSRACDIKGLQN</sequence>
<proteinExistence type="predicted"/>
<dbReference type="AlphaFoldDB" id="A0A2P2PXR6"/>
<dbReference type="EMBL" id="GGEC01079052">
    <property type="protein sequence ID" value="MBX59536.1"/>
    <property type="molecule type" value="Transcribed_RNA"/>
</dbReference>
<protein>
    <submittedName>
        <fullName evidence="1">Uncharacterized protein</fullName>
    </submittedName>
</protein>
<name>A0A2P2PXR6_RHIMU</name>
<evidence type="ECO:0000313" key="1">
    <source>
        <dbReference type="EMBL" id="MBX59536.1"/>
    </source>
</evidence>
<organism evidence="1">
    <name type="scientific">Rhizophora mucronata</name>
    <name type="common">Asiatic mangrove</name>
    <dbReference type="NCBI Taxonomy" id="61149"/>
    <lineage>
        <taxon>Eukaryota</taxon>
        <taxon>Viridiplantae</taxon>
        <taxon>Streptophyta</taxon>
        <taxon>Embryophyta</taxon>
        <taxon>Tracheophyta</taxon>
        <taxon>Spermatophyta</taxon>
        <taxon>Magnoliopsida</taxon>
        <taxon>eudicotyledons</taxon>
        <taxon>Gunneridae</taxon>
        <taxon>Pentapetalae</taxon>
        <taxon>rosids</taxon>
        <taxon>fabids</taxon>
        <taxon>Malpighiales</taxon>
        <taxon>Rhizophoraceae</taxon>
        <taxon>Rhizophora</taxon>
    </lineage>
</organism>